<dbReference type="VEuPathDB" id="TriTrypDB:BSAL_24780"/>
<dbReference type="AlphaFoldDB" id="A0A0S4JHR2"/>
<feature type="compositionally biased region" description="Low complexity" evidence="1">
    <location>
        <begin position="106"/>
        <end position="127"/>
    </location>
</feature>
<proteinExistence type="predicted"/>
<keyword evidence="3" id="KW-1185">Reference proteome</keyword>
<evidence type="ECO:0000313" key="2">
    <source>
        <dbReference type="EMBL" id="CUG90056.1"/>
    </source>
</evidence>
<evidence type="ECO:0000256" key="1">
    <source>
        <dbReference type="SAM" id="MobiDB-lite"/>
    </source>
</evidence>
<feature type="region of interest" description="Disordered" evidence="1">
    <location>
        <begin position="101"/>
        <end position="132"/>
    </location>
</feature>
<accession>A0A0S4JHR2</accession>
<gene>
    <name evidence="2" type="ORF">BSAL_24780</name>
</gene>
<organism evidence="2 3">
    <name type="scientific">Bodo saltans</name>
    <name type="common">Flagellated protozoan</name>
    <dbReference type="NCBI Taxonomy" id="75058"/>
    <lineage>
        <taxon>Eukaryota</taxon>
        <taxon>Discoba</taxon>
        <taxon>Euglenozoa</taxon>
        <taxon>Kinetoplastea</taxon>
        <taxon>Metakinetoplastina</taxon>
        <taxon>Eubodonida</taxon>
        <taxon>Bodonidae</taxon>
        <taxon>Bodo</taxon>
    </lineage>
</organism>
<reference evidence="3" key="1">
    <citation type="submission" date="2015-09" db="EMBL/GenBank/DDBJ databases">
        <authorList>
            <consortium name="Pathogen Informatics"/>
        </authorList>
    </citation>
    <scope>NUCLEOTIDE SEQUENCE [LARGE SCALE GENOMIC DNA]</scope>
    <source>
        <strain evidence="3">Lake Konstanz</strain>
    </source>
</reference>
<dbReference type="Proteomes" id="UP000051952">
    <property type="component" value="Unassembled WGS sequence"/>
</dbReference>
<protein>
    <submittedName>
        <fullName evidence="2">Uncharacterized protein</fullName>
    </submittedName>
</protein>
<name>A0A0S4JHR2_BODSA</name>
<sequence>MHKSTMLFNESQMSELVQAILKNSTTLAAQTSTTARTSSATSSAASSHQLNRVLSAAIHRRALTRASLPLIAQRICRQGSSSAGWMTALMLIQHPILRPRRDERYSSAPSPSSSPPASQQKPSSSAAVKRNDSTTSTVAFGFGGKSIATELCDDARLWRLLETEAPSAEAKEAISAAMRILVRQR</sequence>
<dbReference type="EMBL" id="CYKH01001786">
    <property type="protein sequence ID" value="CUG90056.1"/>
    <property type="molecule type" value="Genomic_DNA"/>
</dbReference>
<evidence type="ECO:0000313" key="3">
    <source>
        <dbReference type="Proteomes" id="UP000051952"/>
    </source>
</evidence>